<organism evidence="1 2">
    <name type="scientific">Flavobacterium segetis</name>
    <dbReference type="NCBI Taxonomy" id="271157"/>
    <lineage>
        <taxon>Bacteria</taxon>
        <taxon>Pseudomonadati</taxon>
        <taxon>Bacteroidota</taxon>
        <taxon>Flavobacteriia</taxon>
        <taxon>Flavobacteriales</taxon>
        <taxon>Flavobacteriaceae</taxon>
        <taxon>Flavobacterium</taxon>
    </lineage>
</organism>
<dbReference type="InterPro" id="IPR053851">
    <property type="entry name" value="DUF6929"/>
</dbReference>
<proteinExistence type="predicted"/>
<evidence type="ECO:0000313" key="2">
    <source>
        <dbReference type="Proteomes" id="UP000184036"/>
    </source>
</evidence>
<dbReference type="OrthoDB" id="6710009at2"/>
<dbReference type="Proteomes" id="UP000184036">
    <property type="component" value="Unassembled WGS sequence"/>
</dbReference>
<dbReference type="AlphaFoldDB" id="A0A1M5GR25"/>
<dbReference type="STRING" id="271157.SAMN05444396_104101"/>
<name>A0A1M5GR25_9FLAO</name>
<dbReference type="RefSeq" id="WP_072990025.1">
    <property type="nucleotide sequence ID" value="NZ_FQWE01000004.1"/>
</dbReference>
<reference evidence="2" key="1">
    <citation type="submission" date="2016-11" db="EMBL/GenBank/DDBJ databases">
        <authorList>
            <person name="Varghese N."/>
            <person name="Submissions S."/>
        </authorList>
    </citation>
    <scope>NUCLEOTIDE SEQUENCE [LARGE SCALE GENOMIC DNA]</scope>
    <source>
        <strain evidence="2">DSM 19741</strain>
    </source>
</reference>
<gene>
    <name evidence="1" type="ORF">SAMN05444396_104101</name>
</gene>
<keyword evidence="2" id="KW-1185">Reference proteome</keyword>
<sequence length="275" mass="31239">MEISQLKSLFKISGIGSASGLVYRSNTLLIISDNSGFLYEYQINSKNLVRHPLIENPSENILKKNKPDYEAITNFGEDLYIFGSGSTTRRNSMVHLNKYKVLINNDLSELFSAMQAVAKLKKEDFNLEGAIYNGKNWYLFNRGNGVENRNVLFTIGGENLINKWTIEFSDYTLPELNGVRTSFTDAILVDNTIYFLATAEDTISTYDDGEVLGSIIGGIDVETMKITFTKKISDIHKFEGLTLFSQFRDKIEFLLCEDNDTEILETYIYKLTLDL</sequence>
<protein>
    <submittedName>
        <fullName evidence="1">Uncharacterized protein</fullName>
    </submittedName>
</protein>
<evidence type="ECO:0000313" key="1">
    <source>
        <dbReference type="EMBL" id="SHG06174.1"/>
    </source>
</evidence>
<accession>A0A1M5GR25</accession>
<dbReference type="Pfam" id="PF22000">
    <property type="entry name" value="DUF6929"/>
    <property type="match status" value="1"/>
</dbReference>
<dbReference type="EMBL" id="FQWE01000004">
    <property type="protein sequence ID" value="SHG06174.1"/>
    <property type="molecule type" value="Genomic_DNA"/>
</dbReference>